<organism evidence="1 2">
    <name type="scientific">Didymella pomorum</name>
    <dbReference type="NCBI Taxonomy" id="749634"/>
    <lineage>
        <taxon>Eukaryota</taxon>
        <taxon>Fungi</taxon>
        <taxon>Dikarya</taxon>
        <taxon>Ascomycota</taxon>
        <taxon>Pezizomycotina</taxon>
        <taxon>Dothideomycetes</taxon>
        <taxon>Pleosporomycetidae</taxon>
        <taxon>Pleosporales</taxon>
        <taxon>Pleosporineae</taxon>
        <taxon>Didymellaceae</taxon>
        <taxon>Didymella</taxon>
    </lineage>
</organism>
<dbReference type="Proteomes" id="UP001140510">
    <property type="component" value="Unassembled WGS sequence"/>
</dbReference>
<accession>A0A9W8ZK87</accession>
<gene>
    <name evidence="1" type="ORF">N0V91_003631</name>
</gene>
<proteinExistence type="predicted"/>
<dbReference type="EMBL" id="JAPEVA010000018">
    <property type="protein sequence ID" value="KAJ4407965.1"/>
    <property type="molecule type" value="Genomic_DNA"/>
</dbReference>
<sequence>MVELLHIFPDTKVSGSRAYNAHNCIVGKPHSLLSKIHPTENTPAIKIFPNLPRKPMTPGEYEMPQTLVSSPTQHVVVDTELATVLSELFRIIDPCADEFADVSGFGPLFSQSTGYILRLSRSDEDVAAMTIEDTFLAETMTYINCYLSAVTKPPIIPGEDREFLALLLLKTSQRAATTGNVEIKPWPDAEYTYECNGNKKVINRSYMPTHFNALPGIFNDIIKSSEHANDNDEALRSSDLRNLIWQTVTTGELTVHE</sequence>
<evidence type="ECO:0000313" key="1">
    <source>
        <dbReference type="EMBL" id="KAJ4407965.1"/>
    </source>
</evidence>
<protein>
    <submittedName>
        <fullName evidence="1">Uncharacterized protein</fullName>
    </submittedName>
</protein>
<name>A0A9W8ZK87_9PLEO</name>
<evidence type="ECO:0000313" key="2">
    <source>
        <dbReference type="Proteomes" id="UP001140510"/>
    </source>
</evidence>
<dbReference type="AlphaFoldDB" id="A0A9W8ZK87"/>
<keyword evidence="2" id="KW-1185">Reference proteome</keyword>
<reference evidence="1" key="1">
    <citation type="submission" date="2022-10" db="EMBL/GenBank/DDBJ databases">
        <title>Tapping the CABI collections for fungal endophytes: first genome assemblies for Collariella, Neodidymelliopsis, Ascochyta clinopodiicola, Didymella pomorum, Didymosphaeria variabile, Neocosmospora piperis and Neocucurbitaria cava.</title>
        <authorList>
            <person name="Hill R."/>
        </authorList>
    </citation>
    <scope>NUCLEOTIDE SEQUENCE</scope>
    <source>
        <strain evidence="1">IMI 355091</strain>
    </source>
</reference>
<comment type="caution">
    <text evidence="1">The sequence shown here is derived from an EMBL/GenBank/DDBJ whole genome shotgun (WGS) entry which is preliminary data.</text>
</comment>